<comment type="caution">
    <text evidence="1">The sequence shown here is derived from an EMBL/GenBank/DDBJ whole genome shotgun (WGS) entry which is preliminary data.</text>
</comment>
<organism evidence="1 2">
    <name type="scientific">Dendrobium thyrsiflorum</name>
    <name type="common">Pinecone-like raceme dendrobium</name>
    <name type="synonym">Orchid</name>
    <dbReference type="NCBI Taxonomy" id="117978"/>
    <lineage>
        <taxon>Eukaryota</taxon>
        <taxon>Viridiplantae</taxon>
        <taxon>Streptophyta</taxon>
        <taxon>Embryophyta</taxon>
        <taxon>Tracheophyta</taxon>
        <taxon>Spermatophyta</taxon>
        <taxon>Magnoliopsida</taxon>
        <taxon>Liliopsida</taxon>
        <taxon>Asparagales</taxon>
        <taxon>Orchidaceae</taxon>
        <taxon>Epidendroideae</taxon>
        <taxon>Malaxideae</taxon>
        <taxon>Dendrobiinae</taxon>
        <taxon>Dendrobium</taxon>
    </lineage>
</organism>
<evidence type="ECO:0000313" key="2">
    <source>
        <dbReference type="Proteomes" id="UP001552299"/>
    </source>
</evidence>
<dbReference type="Proteomes" id="UP001552299">
    <property type="component" value="Unassembled WGS sequence"/>
</dbReference>
<name>A0ABD0VM09_DENTH</name>
<dbReference type="AlphaFoldDB" id="A0ABD0VM09"/>
<dbReference type="EMBL" id="JANQDX010000004">
    <property type="protein sequence ID" value="KAL0926154.1"/>
    <property type="molecule type" value="Genomic_DNA"/>
</dbReference>
<gene>
    <name evidence="1" type="ORF">M5K25_004547</name>
</gene>
<accession>A0ABD0VM09</accession>
<reference evidence="1 2" key="1">
    <citation type="journal article" date="2024" name="Plant Biotechnol. J.">
        <title>Dendrobium thyrsiflorum genome and its molecular insights into genes involved in important horticultural traits.</title>
        <authorList>
            <person name="Chen B."/>
            <person name="Wang J.Y."/>
            <person name="Zheng P.J."/>
            <person name="Li K.L."/>
            <person name="Liang Y.M."/>
            <person name="Chen X.F."/>
            <person name="Zhang C."/>
            <person name="Zhao X."/>
            <person name="He X."/>
            <person name="Zhang G.Q."/>
            <person name="Liu Z.J."/>
            <person name="Xu Q."/>
        </authorList>
    </citation>
    <scope>NUCLEOTIDE SEQUENCE [LARGE SCALE GENOMIC DNA]</scope>
    <source>
        <strain evidence="1">GZMU011</strain>
    </source>
</reference>
<sequence length="124" mass="13520">MESGEQSKGCEMGLGPALTMTVKTAGVGQSHFRSGPLPSIMEIEDTLLSETHTDLMRYPSYINGVSLNEEGWKYVQREVSQHPAHLAPISTLKARSAEIKCCEDGSVMEFVENPTSDIALHPLS</sequence>
<protein>
    <submittedName>
        <fullName evidence="1">Uncharacterized protein</fullName>
    </submittedName>
</protein>
<proteinExistence type="predicted"/>
<evidence type="ECO:0000313" key="1">
    <source>
        <dbReference type="EMBL" id="KAL0926154.1"/>
    </source>
</evidence>
<keyword evidence="2" id="KW-1185">Reference proteome</keyword>